<keyword evidence="1" id="KW-0472">Membrane</keyword>
<sequence length="107" mass="12179">MTISRHPYHSGPVIALSISLLILTIALSCITVHQYKWTQNILQKFEESEFLLVELESQCLMEVLTDAIEEPEETRRLKRDLSPALANLMSSLFTAQVSNFIIRAQFG</sequence>
<reference evidence="2" key="3">
    <citation type="submission" date="2023-05" db="EMBL/GenBank/DDBJ databases">
        <authorList>
            <person name="Smith C.H."/>
        </authorList>
    </citation>
    <scope>NUCLEOTIDE SEQUENCE</scope>
    <source>
        <strain evidence="2">CHS0354</strain>
        <tissue evidence="2">Mantle</tissue>
    </source>
</reference>
<gene>
    <name evidence="2" type="ORF">CHS0354_011807</name>
</gene>
<protein>
    <submittedName>
        <fullName evidence="2">Uncharacterized protein</fullName>
    </submittedName>
</protein>
<proteinExistence type="predicted"/>
<keyword evidence="1" id="KW-1133">Transmembrane helix</keyword>
<keyword evidence="1" id="KW-0812">Transmembrane</keyword>
<reference evidence="2" key="1">
    <citation type="journal article" date="2021" name="Genome Biol. Evol.">
        <title>A High-Quality Reference Genome for a Parasitic Bivalve with Doubly Uniparental Inheritance (Bivalvia: Unionida).</title>
        <authorList>
            <person name="Smith C.H."/>
        </authorList>
    </citation>
    <scope>NUCLEOTIDE SEQUENCE</scope>
    <source>
        <strain evidence="2">CHS0354</strain>
    </source>
</reference>
<evidence type="ECO:0000313" key="3">
    <source>
        <dbReference type="Proteomes" id="UP001195483"/>
    </source>
</evidence>
<dbReference type="PROSITE" id="PS51257">
    <property type="entry name" value="PROKAR_LIPOPROTEIN"/>
    <property type="match status" value="1"/>
</dbReference>
<evidence type="ECO:0000256" key="1">
    <source>
        <dbReference type="SAM" id="Phobius"/>
    </source>
</evidence>
<accession>A0AAE0TGT2</accession>
<feature type="transmembrane region" description="Helical" evidence="1">
    <location>
        <begin position="12"/>
        <end position="32"/>
    </location>
</feature>
<dbReference type="Proteomes" id="UP001195483">
    <property type="component" value="Unassembled WGS sequence"/>
</dbReference>
<organism evidence="2 3">
    <name type="scientific">Potamilus streckersoni</name>
    <dbReference type="NCBI Taxonomy" id="2493646"/>
    <lineage>
        <taxon>Eukaryota</taxon>
        <taxon>Metazoa</taxon>
        <taxon>Spiralia</taxon>
        <taxon>Lophotrochozoa</taxon>
        <taxon>Mollusca</taxon>
        <taxon>Bivalvia</taxon>
        <taxon>Autobranchia</taxon>
        <taxon>Heteroconchia</taxon>
        <taxon>Palaeoheterodonta</taxon>
        <taxon>Unionida</taxon>
        <taxon>Unionoidea</taxon>
        <taxon>Unionidae</taxon>
        <taxon>Ambleminae</taxon>
        <taxon>Lampsilini</taxon>
        <taxon>Potamilus</taxon>
    </lineage>
</organism>
<name>A0AAE0TGT2_9BIVA</name>
<keyword evidence="3" id="KW-1185">Reference proteome</keyword>
<reference evidence="2" key="2">
    <citation type="journal article" date="2021" name="Genome Biol. Evol.">
        <title>Developing a high-quality reference genome for a parasitic bivalve with doubly uniparental inheritance (Bivalvia: Unionida).</title>
        <authorList>
            <person name="Smith C.H."/>
        </authorList>
    </citation>
    <scope>NUCLEOTIDE SEQUENCE</scope>
    <source>
        <strain evidence="2">CHS0354</strain>
        <tissue evidence="2">Mantle</tissue>
    </source>
</reference>
<dbReference type="AlphaFoldDB" id="A0AAE0TGT2"/>
<dbReference type="EMBL" id="JAEAOA010000720">
    <property type="protein sequence ID" value="KAK3609971.1"/>
    <property type="molecule type" value="Genomic_DNA"/>
</dbReference>
<evidence type="ECO:0000313" key="2">
    <source>
        <dbReference type="EMBL" id="KAK3609971.1"/>
    </source>
</evidence>
<comment type="caution">
    <text evidence="2">The sequence shown here is derived from an EMBL/GenBank/DDBJ whole genome shotgun (WGS) entry which is preliminary data.</text>
</comment>